<keyword evidence="2" id="KW-1185">Reference proteome</keyword>
<sequence>MCSRDEPVPEMWGLVHLDSWGEFRRSGASELAGQAQVLSVLASRLRLAPSRAGCAGRVRLSRAGQSVAADEHCVLPWRVDSDPLDDAAGDHALGVSDTLPMQSSVKWST</sequence>
<dbReference type="Proteomes" id="UP001499882">
    <property type="component" value="Unassembled WGS sequence"/>
</dbReference>
<comment type="caution">
    <text evidence="1">The sequence shown here is derived from an EMBL/GenBank/DDBJ whole genome shotgun (WGS) entry which is preliminary data.</text>
</comment>
<evidence type="ECO:0000313" key="1">
    <source>
        <dbReference type="EMBL" id="GAA4738053.1"/>
    </source>
</evidence>
<proteinExistence type="predicted"/>
<accession>A0ABP8YU95</accession>
<gene>
    <name evidence="1" type="ORF">GCM10023350_22680</name>
</gene>
<protein>
    <submittedName>
        <fullName evidence="1">Uncharacterized protein</fullName>
    </submittedName>
</protein>
<dbReference type="EMBL" id="BAABKN010000014">
    <property type="protein sequence ID" value="GAA4738053.1"/>
    <property type="molecule type" value="Genomic_DNA"/>
</dbReference>
<name>A0ABP8YU95_9ACTN</name>
<organism evidence="1 2">
    <name type="scientific">Nocardioides endophyticus</name>
    <dbReference type="NCBI Taxonomy" id="1353775"/>
    <lineage>
        <taxon>Bacteria</taxon>
        <taxon>Bacillati</taxon>
        <taxon>Actinomycetota</taxon>
        <taxon>Actinomycetes</taxon>
        <taxon>Propionibacteriales</taxon>
        <taxon>Nocardioidaceae</taxon>
        <taxon>Nocardioides</taxon>
    </lineage>
</organism>
<reference evidence="2" key="1">
    <citation type="journal article" date="2019" name="Int. J. Syst. Evol. Microbiol.">
        <title>The Global Catalogue of Microorganisms (GCM) 10K type strain sequencing project: providing services to taxonomists for standard genome sequencing and annotation.</title>
        <authorList>
            <consortium name="The Broad Institute Genomics Platform"/>
            <consortium name="The Broad Institute Genome Sequencing Center for Infectious Disease"/>
            <person name="Wu L."/>
            <person name="Ma J."/>
        </authorList>
    </citation>
    <scope>NUCLEOTIDE SEQUENCE [LARGE SCALE GENOMIC DNA]</scope>
    <source>
        <strain evidence="2">JCM 18532</strain>
    </source>
</reference>
<evidence type="ECO:0000313" key="2">
    <source>
        <dbReference type="Proteomes" id="UP001499882"/>
    </source>
</evidence>